<dbReference type="PANTHER" id="PTHR33397">
    <property type="entry name" value="UPF0331 PROTEIN YUTE"/>
    <property type="match status" value="1"/>
</dbReference>
<accession>D6SRX0</accession>
<gene>
    <name evidence="5" type="ORF">Dthio_PD0770</name>
</gene>
<organism evidence="5 6">
    <name type="scientific">Desulfonatronospira thiodismutans ASO3-1</name>
    <dbReference type="NCBI Taxonomy" id="555779"/>
    <lineage>
        <taxon>Bacteria</taxon>
        <taxon>Pseudomonadati</taxon>
        <taxon>Thermodesulfobacteriota</taxon>
        <taxon>Desulfovibrionia</taxon>
        <taxon>Desulfovibrionales</taxon>
        <taxon>Desulfonatronovibrionaceae</taxon>
        <taxon>Desulfonatronospira</taxon>
    </lineage>
</organism>
<evidence type="ECO:0000313" key="6">
    <source>
        <dbReference type="Proteomes" id="UP000005496"/>
    </source>
</evidence>
<evidence type="ECO:0008006" key="7">
    <source>
        <dbReference type="Google" id="ProtNLM"/>
    </source>
</evidence>
<evidence type="ECO:0000256" key="4">
    <source>
        <dbReference type="ARBA" id="ARBA00024207"/>
    </source>
</evidence>
<keyword evidence="6" id="KW-1185">Reference proteome</keyword>
<proteinExistence type="inferred from homology"/>
<comment type="similarity">
    <text evidence="4">Belongs to the HepT RNase toxin family.</text>
</comment>
<dbReference type="GO" id="GO:0110001">
    <property type="term" value="C:toxin-antitoxin complex"/>
    <property type="evidence" value="ECO:0007669"/>
    <property type="project" value="InterPro"/>
</dbReference>
<dbReference type="EMBL" id="ACJN02000003">
    <property type="protein sequence ID" value="EFI33436.1"/>
    <property type="molecule type" value="Genomic_DNA"/>
</dbReference>
<dbReference type="NCBIfam" id="NF047751">
    <property type="entry name" value="HepT_toxin"/>
    <property type="match status" value="1"/>
</dbReference>
<keyword evidence="2" id="KW-0540">Nuclease</keyword>
<dbReference type="GO" id="GO:0004540">
    <property type="term" value="F:RNA nuclease activity"/>
    <property type="evidence" value="ECO:0007669"/>
    <property type="project" value="InterPro"/>
</dbReference>
<name>D6SRX0_9BACT</name>
<sequence length="152" mass="17710">MTRDGISRRVVADRVQWVETMLEKIRELPIENRDEFFADSRNALACESCLRRALEALLDLGRHILAKKFRRAVEEYKEIGPALAKEQVITESQAQLFRIMAGYRNRMVHFYHDVSDEEIRTICTDHLGDIVLVLESLKRWLRDQLHGSDSAV</sequence>
<dbReference type="eggNOG" id="COG2445">
    <property type="taxonomic scope" value="Bacteria"/>
</dbReference>
<dbReference type="Proteomes" id="UP000005496">
    <property type="component" value="Unassembled WGS sequence"/>
</dbReference>
<dbReference type="OrthoDB" id="5368533at2"/>
<dbReference type="InterPro" id="IPR008201">
    <property type="entry name" value="HepT-like"/>
</dbReference>
<keyword evidence="3" id="KW-0378">Hydrolase</keyword>
<dbReference type="RefSeq" id="WP_008870788.1">
    <property type="nucleotide sequence ID" value="NZ_ACJN02000003.1"/>
</dbReference>
<protein>
    <recommendedName>
        <fullName evidence="7">DUF86 domain-containing protein</fullName>
    </recommendedName>
</protein>
<keyword evidence="1" id="KW-1277">Toxin-antitoxin system</keyword>
<dbReference type="AlphaFoldDB" id="D6SRX0"/>
<dbReference type="Gene3D" id="1.20.120.580">
    <property type="entry name" value="bsu32300-like"/>
    <property type="match status" value="1"/>
</dbReference>
<dbReference type="GO" id="GO:0016787">
    <property type="term" value="F:hydrolase activity"/>
    <property type="evidence" value="ECO:0007669"/>
    <property type="project" value="UniProtKB-KW"/>
</dbReference>
<reference evidence="5" key="1">
    <citation type="submission" date="2010-05" db="EMBL/GenBank/DDBJ databases">
        <title>The draft genome of Desulfonatronospira thiodismutans ASO3-1.</title>
        <authorList>
            <consortium name="US DOE Joint Genome Institute (JGI-PGF)"/>
            <person name="Lucas S."/>
            <person name="Copeland A."/>
            <person name="Lapidus A."/>
            <person name="Cheng J.-F."/>
            <person name="Bruce D."/>
            <person name="Goodwin L."/>
            <person name="Pitluck S."/>
            <person name="Chertkov O."/>
            <person name="Brettin T."/>
            <person name="Detter J.C."/>
            <person name="Han C."/>
            <person name="Land M.L."/>
            <person name="Hauser L."/>
            <person name="Kyrpides N."/>
            <person name="Mikhailova N."/>
            <person name="Muyzer G."/>
            <person name="Woyke T."/>
        </authorList>
    </citation>
    <scope>NUCLEOTIDE SEQUENCE [LARGE SCALE GENOMIC DNA]</scope>
    <source>
        <strain evidence="5">ASO3-1</strain>
    </source>
</reference>
<evidence type="ECO:0000256" key="2">
    <source>
        <dbReference type="ARBA" id="ARBA00022722"/>
    </source>
</evidence>
<dbReference type="InterPro" id="IPR037038">
    <property type="entry name" value="HepT-like_sf"/>
</dbReference>
<evidence type="ECO:0000313" key="5">
    <source>
        <dbReference type="EMBL" id="EFI33436.1"/>
    </source>
</evidence>
<evidence type="ECO:0000256" key="1">
    <source>
        <dbReference type="ARBA" id="ARBA00022649"/>
    </source>
</evidence>
<dbReference type="Pfam" id="PF01934">
    <property type="entry name" value="HepT-like"/>
    <property type="match status" value="1"/>
</dbReference>
<evidence type="ECO:0000256" key="3">
    <source>
        <dbReference type="ARBA" id="ARBA00022801"/>
    </source>
</evidence>
<dbReference type="PANTHER" id="PTHR33397:SF3">
    <property type="entry name" value="MRNA NUCLEASE HEPT"/>
    <property type="match status" value="1"/>
</dbReference>
<comment type="caution">
    <text evidence="5">The sequence shown here is derived from an EMBL/GenBank/DDBJ whole genome shotgun (WGS) entry which is preliminary data.</text>
</comment>
<dbReference type="InterPro" id="IPR052379">
    <property type="entry name" value="Type_VII_TA_RNase"/>
</dbReference>